<name>A0A4R9BPQ5_9MICO</name>
<dbReference type="EMBL" id="SOHM01000029">
    <property type="protein sequence ID" value="TFD88600.1"/>
    <property type="molecule type" value="Genomic_DNA"/>
</dbReference>
<dbReference type="InterPro" id="IPR023210">
    <property type="entry name" value="NADP_OxRdtase_dom"/>
</dbReference>
<dbReference type="Gene3D" id="3.20.20.100">
    <property type="entry name" value="NADP-dependent oxidoreductase domain"/>
    <property type="match status" value="1"/>
</dbReference>
<dbReference type="PANTHER" id="PTHR11732">
    <property type="entry name" value="ALDO/KETO REDUCTASE"/>
    <property type="match status" value="1"/>
</dbReference>
<dbReference type="GO" id="GO:0016491">
    <property type="term" value="F:oxidoreductase activity"/>
    <property type="evidence" value="ECO:0007669"/>
    <property type="project" value="InterPro"/>
</dbReference>
<proteinExistence type="predicted"/>
<dbReference type="OrthoDB" id="9804790at2"/>
<evidence type="ECO:0000313" key="3">
    <source>
        <dbReference type="Proteomes" id="UP000298468"/>
    </source>
</evidence>
<dbReference type="CDD" id="cd19071">
    <property type="entry name" value="AKR_AKR1-5-like"/>
    <property type="match status" value="1"/>
</dbReference>
<dbReference type="AlphaFoldDB" id="A0A4R9BPQ5"/>
<dbReference type="PROSITE" id="PS00798">
    <property type="entry name" value="ALDOKETO_REDUCTASE_1"/>
    <property type="match status" value="1"/>
</dbReference>
<organism evidence="2 3">
    <name type="scientific">Cryobacterium lactosi</name>
    <dbReference type="NCBI Taxonomy" id="1259202"/>
    <lineage>
        <taxon>Bacteria</taxon>
        <taxon>Bacillati</taxon>
        <taxon>Actinomycetota</taxon>
        <taxon>Actinomycetes</taxon>
        <taxon>Micrococcales</taxon>
        <taxon>Microbacteriaceae</taxon>
        <taxon>Cryobacterium</taxon>
    </lineage>
</organism>
<dbReference type="Proteomes" id="UP000298468">
    <property type="component" value="Unassembled WGS sequence"/>
</dbReference>
<feature type="domain" description="NADP-dependent oxidoreductase" evidence="1">
    <location>
        <begin position="48"/>
        <end position="328"/>
    </location>
</feature>
<gene>
    <name evidence="2" type="ORF">E3T61_12300</name>
</gene>
<sequence length="371" mass="40282">MIRLDCRGDATARAETTVTHALDAHAERPSAQTGARRRLAGGAGIPVIGAGTFGSDRYDAETVAAGVEHALRAGFRLLDCASVYGNEPLVGEAIRDVLGSTELTRADLFVMSKIWNDAHEPADAVDSVLTSIDDLGVGYLDAVFVHWPFPNHHAPLAATDARDASARPYIHAEFMRTWAALESLVDRGLVRHLGTSNVTIAKLSRIVRDARIQPALNEMELHPCFQQPELFRLCLDHNIQPIGYSPLGSPSRPVRDRTDTDVSDVDHPVVVSIAADHGVHPAAICLAWAVNRGHIPIPFAVKSAQIEANLRAAEIRLTPHELEELRGVERNSRLIKGQVFLWPGSADWLDLWDVDGTIPGWGGYGTPEAEG</sequence>
<dbReference type="PRINTS" id="PR00069">
    <property type="entry name" value="ALDKETRDTASE"/>
</dbReference>
<reference evidence="2 3" key="1">
    <citation type="submission" date="2019-03" db="EMBL/GenBank/DDBJ databases">
        <title>Genomics of glacier-inhabiting Cryobacterium strains.</title>
        <authorList>
            <person name="Liu Q."/>
            <person name="Xin Y.-H."/>
        </authorList>
    </citation>
    <scope>NUCLEOTIDE SEQUENCE [LARGE SCALE GENOMIC DNA]</scope>
    <source>
        <strain evidence="2 3">Sr59</strain>
    </source>
</reference>
<dbReference type="InterPro" id="IPR036812">
    <property type="entry name" value="NAD(P)_OxRdtase_dom_sf"/>
</dbReference>
<protein>
    <submittedName>
        <fullName evidence="2">Aldo/keto reductase</fullName>
    </submittedName>
</protein>
<dbReference type="InterPro" id="IPR018170">
    <property type="entry name" value="Aldo/ket_reductase_CS"/>
</dbReference>
<evidence type="ECO:0000313" key="2">
    <source>
        <dbReference type="EMBL" id="TFD88600.1"/>
    </source>
</evidence>
<accession>A0A4R9BPQ5</accession>
<dbReference type="Pfam" id="PF00248">
    <property type="entry name" value="Aldo_ket_red"/>
    <property type="match status" value="1"/>
</dbReference>
<dbReference type="SUPFAM" id="SSF51430">
    <property type="entry name" value="NAD(P)-linked oxidoreductase"/>
    <property type="match status" value="1"/>
</dbReference>
<comment type="caution">
    <text evidence="2">The sequence shown here is derived from an EMBL/GenBank/DDBJ whole genome shotgun (WGS) entry which is preliminary data.</text>
</comment>
<dbReference type="InterPro" id="IPR020471">
    <property type="entry name" value="AKR"/>
</dbReference>
<keyword evidence="3" id="KW-1185">Reference proteome</keyword>
<evidence type="ECO:0000259" key="1">
    <source>
        <dbReference type="Pfam" id="PF00248"/>
    </source>
</evidence>